<dbReference type="PANTHER" id="PTHR40658">
    <property type="match status" value="1"/>
</dbReference>
<dbReference type="Pfam" id="PF08020">
    <property type="entry name" value="DUF1706"/>
    <property type="match status" value="1"/>
</dbReference>
<keyword evidence="2" id="KW-1185">Reference proteome</keyword>
<dbReference type="SUPFAM" id="SSF109854">
    <property type="entry name" value="DinB/YfiT-like putative metalloenzymes"/>
    <property type="match status" value="1"/>
</dbReference>
<organism evidence="1 2">
    <name type="scientific">Algoriphagus namhaensis</name>
    <dbReference type="NCBI Taxonomy" id="915353"/>
    <lineage>
        <taxon>Bacteria</taxon>
        <taxon>Pseudomonadati</taxon>
        <taxon>Bacteroidota</taxon>
        <taxon>Cytophagia</taxon>
        <taxon>Cytophagales</taxon>
        <taxon>Cyclobacteriaceae</taxon>
        <taxon>Algoriphagus</taxon>
    </lineage>
</organism>
<dbReference type="RefSeq" id="WP_377906420.1">
    <property type="nucleotide sequence ID" value="NZ_JBHRZS010000007.1"/>
</dbReference>
<dbReference type="Gene3D" id="1.20.120.450">
    <property type="entry name" value="dinb family like domain"/>
    <property type="match status" value="1"/>
</dbReference>
<comment type="caution">
    <text evidence="1">The sequence shown here is derived from an EMBL/GenBank/DDBJ whole genome shotgun (WGS) entry which is preliminary data.</text>
</comment>
<dbReference type="PANTHER" id="PTHR40658:SF4">
    <property type="entry name" value="HYPOTHETICAL CYTOSOLIC PROTEIN"/>
    <property type="match status" value="1"/>
</dbReference>
<dbReference type="PIRSF" id="PIRSF031551">
    <property type="entry name" value="DUF1706"/>
    <property type="match status" value="1"/>
</dbReference>
<evidence type="ECO:0000313" key="2">
    <source>
        <dbReference type="Proteomes" id="UP001595805"/>
    </source>
</evidence>
<name>A0ABV8AU02_9BACT</name>
<dbReference type="InterPro" id="IPR012550">
    <property type="entry name" value="DUF1706"/>
</dbReference>
<protein>
    <submittedName>
        <fullName evidence="1">ClbS/DfsB family four-helix bundle protein</fullName>
    </submittedName>
</protein>
<gene>
    <name evidence="1" type="ORF">ACFOSV_12875</name>
</gene>
<evidence type="ECO:0000313" key="1">
    <source>
        <dbReference type="EMBL" id="MFC3881080.1"/>
    </source>
</evidence>
<proteinExistence type="predicted"/>
<sequence length="167" mass="19739">MPRPKTKVQLLAQSHENFQKLLDYINALSKEDQLTDFHGETMNRNIRDVLAHLHHWHLMMLEWYQIGMSGQKPEMPAKGYTWKTTSDMNKWILEKYQKSNLNEVKNAFLKSHEEIRALIEKHSDEELFKKKRYHWTGSTSLAAYLISATSSHYDWGLKLIKKGKKLP</sequence>
<dbReference type="InterPro" id="IPR034660">
    <property type="entry name" value="DinB/YfiT-like"/>
</dbReference>
<dbReference type="EMBL" id="JBHRZS010000007">
    <property type="protein sequence ID" value="MFC3881080.1"/>
    <property type="molecule type" value="Genomic_DNA"/>
</dbReference>
<dbReference type="Proteomes" id="UP001595805">
    <property type="component" value="Unassembled WGS sequence"/>
</dbReference>
<reference evidence="2" key="1">
    <citation type="journal article" date="2019" name="Int. J. Syst. Evol. Microbiol.">
        <title>The Global Catalogue of Microorganisms (GCM) 10K type strain sequencing project: providing services to taxonomists for standard genome sequencing and annotation.</title>
        <authorList>
            <consortium name="The Broad Institute Genomics Platform"/>
            <consortium name="The Broad Institute Genome Sequencing Center for Infectious Disease"/>
            <person name="Wu L."/>
            <person name="Ma J."/>
        </authorList>
    </citation>
    <scope>NUCLEOTIDE SEQUENCE [LARGE SCALE GENOMIC DNA]</scope>
    <source>
        <strain evidence="2">CCUG 60523</strain>
    </source>
</reference>
<accession>A0ABV8AU02</accession>